<keyword evidence="3" id="KW-1185">Reference proteome</keyword>
<reference evidence="2 3" key="1">
    <citation type="submission" date="2015-09" db="EMBL/GenBank/DDBJ databases">
        <title>Atta colombica WGS genome.</title>
        <authorList>
            <person name="Nygaard S."/>
            <person name="Hu H."/>
            <person name="Boomsma J."/>
            <person name="Zhang G."/>
        </authorList>
    </citation>
    <scope>NUCLEOTIDE SEQUENCE [LARGE SCALE GENOMIC DNA]</scope>
    <source>
        <strain evidence="2">Treedump-2</strain>
        <tissue evidence="2">Whole body</tissue>
    </source>
</reference>
<feature type="compositionally biased region" description="Basic and acidic residues" evidence="1">
    <location>
        <begin position="21"/>
        <end position="36"/>
    </location>
</feature>
<dbReference type="AlphaFoldDB" id="A0A195BRU1"/>
<accession>A0A195BRU1</accession>
<gene>
    <name evidence="2" type="ORF">ALC53_02047</name>
</gene>
<feature type="region of interest" description="Disordered" evidence="1">
    <location>
        <begin position="1"/>
        <end position="36"/>
    </location>
</feature>
<organism evidence="2 3">
    <name type="scientific">Atta colombica</name>
    <dbReference type="NCBI Taxonomy" id="520822"/>
    <lineage>
        <taxon>Eukaryota</taxon>
        <taxon>Metazoa</taxon>
        <taxon>Ecdysozoa</taxon>
        <taxon>Arthropoda</taxon>
        <taxon>Hexapoda</taxon>
        <taxon>Insecta</taxon>
        <taxon>Pterygota</taxon>
        <taxon>Neoptera</taxon>
        <taxon>Endopterygota</taxon>
        <taxon>Hymenoptera</taxon>
        <taxon>Apocrita</taxon>
        <taxon>Aculeata</taxon>
        <taxon>Formicoidea</taxon>
        <taxon>Formicidae</taxon>
        <taxon>Myrmicinae</taxon>
        <taxon>Atta</taxon>
    </lineage>
</organism>
<name>A0A195BRU1_9HYME</name>
<dbReference type="Proteomes" id="UP000078540">
    <property type="component" value="Unassembled WGS sequence"/>
</dbReference>
<evidence type="ECO:0000313" key="2">
    <source>
        <dbReference type="EMBL" id="KYM89735.1"/>
    </source>
</evidence>
<proteinExistence type="predicted"/>
<sequence>MKRVHRLHGGDRVAAYGPESASEREKEKEERERKREVEGELYAAALYIAQRATCRATWYLGHREKVTGSQFQPRCSALEWVCLQLPCPPQFPSSEGPEVITH</sequence>
<evidence type="ECO:0000256" key="1">
    <source>
        <dbReference type="SAM" id="MobiDB-lite"/>
    </source>
</evidence>
<evidence type="ECO:0000313" key="3">
    <source>
        <dbReference type="Proteomes" id="UP000078540"/>
    </source>
</evidence>
<dbReference type="EMBL" id="KQ976417">
    <property type="protein sequence ID" value="KYM89735.1"/>
    <property type="molecule type" value="Genomic_DNA"/>
</dbReference>
<protein>
    <submittedName>
        <fullName evidence="2">Uncharacterized protein</fullName>
    </submittedName>
</protein>